<proteinExistence type="predicted"/>
<sequence>MQFTGIPYPNQGPENTFQFILYETINDIQVNYLNITSRGNGSSVAGIENRQGDAGLQYKQIDVPGNYKNLYVRYSANSSSLNTQKLYYPHVGNVSGWETEICLINNDESQVLTGGFKAYDDKGNLVSDVIPVSLPPFGRKEMIVSNEFINSNKIGYIVFESDSVEEKYSGYLKFYQEGKYRVAVPAIIDSEINETDMHISHIASDANWWTGISLLNTSSSAKELTFEFDNGIIKKKTIDANEHQVFYISDFLKSHENTQVQSAVIRGGKDIIGLELFGSTESSGNNYRGGVLLKDDTANILYYPHVVNDENWWTGIAIYNPSESMNALTITPFKSDGTELFSESLSVPLDAQKKYAATLKALEFPGETAWIKIEAATPVTGFELFATNNGNQMAGFSVTDIIGKKGTFSKLEKSGWTGIAFVNIESTPANIILTAYDNEGNLIAAEKIVLKANEKRVKMAEEFFTKENIDAAAYIRFSSDKQTAAFQLNGSSDGMMLDGLPGR</sequence>
<dbReference type="Proteomes" id="UP000663720">
    <property type="component" value="Chromosome"/>
</dbReference>
<organism evidence="1 2">
    <name type="scientific">Desulfonema limicola</name>
    <dbReference type="NCBI Taxonomy" id="45656"/>
    <lineage>
        <taxon>Bacteria</taxon>
        <taxon>Pseudomonadati</taxon>
        <taxon>Thermodesulfobacteriota</taxon>
        <taxon>Desulfobacteria</taxon>
        <taxon>Desulfobacterales</taxon>
        <taxon>Desulfococcaceae</taxon>
        <taxon>Desulfonema</taxon>
    </lineage>
</organism>
<keyword evidence="2" id="KW-1185">Reference proteome</keyword>
<evidence type="ECO:0000313" key="1">
    <source>
        <dbReference type="EMBL" id="QTA80405.1"/>
    </source>
</evidence>
<dbReference type="KEGG" id="dli:dnl_27080"/>
<reference evidence="1" key="1">
    <citation type="journal article" date="2021" name="Microb. Physiol.">
        <title>Proteogenomic Insights into the Physiology of Marine, Sulfate-Reducing, Filamentous Desulfonema limicola and Desulfonema magnum.</title>
        <authorList>
            <person name="Schnaars V."/>
            <person name="Wohlbrand L."/>
            <person name="Scheve S."/>
            <person name="Hinrichs C."/>
            <person name="Reinhardt R."/>
            <person name="Rabus R."/>
        </authorList>
    </citation>
    <scope>NUCLEOTIDE SEQUENCE</scope>
    <source>
        <strain evidence="1">5ac10</strain>
    </source>
</reference>
<evidence type="ECO:0000313" key="2">
    <source>
        <dbReference type="Proteomes" id="UP000663720"/>
    </source>
</evidence>
<dbReference type="AlphaFoldDB" id="A0A975B884"/>
<dbReference type="RefSeq" id="WP_207692054.1">
    <property type="nucleotide sequence ID" value="NZ_CP061799.1"/>
</dbReference>
<dbReference type="EMBL" id="CP061799">
    <property type="protein sequence ID" value="QTA80405.1"/>
    <property type="molecule type" value="Genomic_DNA"/>
</dbReference>
<accession>A0A975B884</accession>
<name>A0A975B884_9BACT</name>
<protein>
    <submittedName>
        <fullName evidence="1">Uncharacterized protein</fullName>
    </submittedName>
</protein>
<gene>
    <name evidence="1" type="ORF">dnl_27080</name>
</gene>